<keyword evidence="3" id="KW-1185">Reference proteome</keyword>
<organism evidence="2 3">
    <name type="scientific">Longispora fulva</name>
    <dbReference type="NCBI Taxonomy" id="619741"/>
    <lineage>
        <taxon>Bacteria</taxon>
        <taxon>Bacillati</taxon>
        <taxon>Actinomycetota</taxon>
        <taxon>Actinomycetes</taxon>
        <taxon>Micromonosporales</taxon>
        <taxon>Micromonosporaceae</taxon>
        <taxon>Longispora</taxon>
    </lineage>
</organism>
<comment type="caution">
    <text evidence="2">The sequence shown here is derived from an EMBL/GenBank/DDBJ whole genome shotgun (WGS) entry which is preliminary data.</text>
</comment>
<accession>A0A8J7GDP6</accession>
<name>A0A8J7GDP6_9ACTN</name>
<dbReference type="InterPro" id="IPR029069">
    <property type="entry name" value="HotDog_dom_sf"/>
</dbReference>
<sequence>MGLTPAEGNAILAAHFAPWVLALGLVVEEVGEGSATLRLPWSTDLAREGGALSGQAMMAAADTASVIALSATRGGFFPMTTVQLSSTFQRPVLGEDTLVRAEVTKAGRSLAFVNITLSASKGVAAEVSTVYALLA</sequence>
<dbReference type="RefSeq" id="WP_197005413.1">
    <property type="nucleotide sequence ID" value="NZ_BONS01000009.1"/>
</dbReference>
<dbReference type="Proteomes" id="UP000622552">
    <property type="component" value="Unassembled WGS sequence"/>
</dbReference>
<dbReference type="InterPro" id="IPR006683">
    <property type="entry name" value="Thioestr_dom"/>
</dbReference>
<gene>
    <name evidence="2" type="ORF">IW245_004872</name>
</gene>
<dbReference type="AlphaFoldDB" id="A0A8J7GDP6"/>
<feature type="domain" description="Thioesterase" evidence="1">
    <location>
        <begin position="50"/>
        <end position="123"/>
    </location>
</feature>
<dbReference type="SUPFAM" id="SSF54637">
    <property type="entry name" value="Thioesterase/thiol ester dehydrase-isomerase"/>
    <property type="match status" value="1"/>
</dbReference>
<dbReference type="Gene3D" id="3.10.129.10">
    <property type="entry name" value="Hotdog Thioesterase"/>
    <property type="match status" value="1"/>
</dbReference>
<proteinExistence type="predicted"/>
<evidence type="ECO:0000259" key="1">
    <source>
        <dbReference type="Pfam" id="PF03061"/>
    </source>
</evidence>
<evidence type="ECO:0000313" key="2">
    <source>
        <dbReference type="EMBL" id="MBG6138678.1"/>
    </source>
</evidence>
<dbReference type="EMBL" id="JADOUF010000001">
    <property type="protein sequence ID" value="MBG6138678.1"/>
    <property type="molecule type" value="Genomic_DNA"/>
</dbReference>
<dbReference type="CDD" id="cd03443">
    <property type="entry name" value="PaaI_thioesterase"/>
    <property type="match status" value="1"/>
</dbReference>
<evidence type="ECO:0000313" key="3">
    <source>
        <dbReference type="Proteomes" id="UP000622552"/>
    </source>
</evidence>
<reference evidence="2" key="1">
    <citation type="submission" date="2020-11" db="EMBL/GenBank/DDBJ databases">
        <title>Sequencing the genomes of 1000 actinobacteria strains.</title>
        <authorList>
            <person name="Klenk H.-P."/>
        </authorList>
    </citation>
    <scope>NUCLEOTIDE SEQUENCE</scope>
    <source>
        <strain evidence="2">DSM 45356</strain>
    </source>
</reference>
<protein>
    <submittedName>
        <fullName evidence="2">Uncharacterized protein (TIGR00369 family)</fullName>
    </submittedName>
</protein>
<dbReference type="Pfam" id="PF03061">
    <property type="entry name" value="4HBT"/>
    <property type="match status" value="1"/>
</dbReference>